<organism evidence="2 3">
    <name type="scientific">Pseudosporangium ferrugineum</name>
    <dbReference type="NCBI Taxonomy" id="439699"/>
    <lineage>
        <taxon>Bacteria</taxon>
        <taxon>Bacillati</taxon>
        <taxon>Actinomycetota</taxon>
        <taxon>Actinomycetes</taxon>
        <taxon>Micromonosporales</taxon>
        <taxon>Micromonosporaceae</taxon>
        <taxon>Pseudosporangium</taxon>
    </lineage>
</organism>
<dbReference type="Pfam" id="PF19694">
    <property type="entry name" value="DUF6194"/>
    <property type="match status" value="1"/>
</dbReference>
<feature type="domain" description="DUF6194" evidence="1">
    <location>
        <begin position="1"/>
        <end position="149"/>
    </location>
</feature>
<protein>
    <recommendedName>
        <fullName evidence="1">DUF6194 domain-containing protein</fullName>
    </recommendedName>
</protein>
<dbReference type="AlphaFoldDB" id="A0A2T0SAU0"/>
<proteinExistence type="predicted"/>
<dbReference type="InterPro" id="IPR045676">
    <property type="entry name" value="DUF6194"/>
</dbReference>
<gene>
    <name evidence="2" type="ORF">CLV70_10491</name>
</gene>
<sequence>MDDIIDHARTLDAVLILRPQPGDPSPEVSWGDAFIYYAPGGVLPPTQPFATIVTKDYPDEPPSGLDRPGAFRLNIAAPGADFARVIGSSPRDARNADHDTRARDTWFPHPVYGGAGWLSVVNPDTALPEALSLLEAAHKAARDRHQRRTANNDAD</sequence>
<dbReference type="EMBL" id="PVZG01000004">
    <property type="protein sequence ID" value="PRY30539.1"/>
    <property type="molecule type" value="Genomic_DNA"/>
</dbReference>
<evidence type="ECO:0000313" key="2">
    <source>
        <dbReference type="EMBL" id="PRY30539.1"/>
    </source>
</evidence>
<comment type="caution">
    <text evidence="2">The sequence shown here is derived from an EMBL/GenBank/DDBJ whole genome shotgun (WGS) entry which is preliminary data.</text>
</comment>
<name>A0A2T0SAU0_9ACTN</name>
<dbReference type="Proteomes" id="UP000239209">
    <property type="component" value="Unassembled WGS sequence"/>
</dbReference>
<accession>A0A2T0SAU0</accession>
<keyword evidence="3" id="KW-1185">Reference proteome</keyword>
<evidence type="ECO:0000313" key="3">
    <source>
        <dbReference type="Proteomes" id="UP000239209"/>
    </source>
</evidence>
<evidence type="ECO:0000259" key="1">
    <source>
        <dbReference type="Pfam" id="PF19694"/>
    </source>
</evidence>
<reference evidence="2 3" key="1">
    <citation type="submission" date="2018-03" db="EMBL/GenBank/DDBJ databases">
        <title>Genomic Encyclopedia of Archaeal and Bacterial Type Strains, Phase II (KMG-II): from individual species to whole genera.</title>
        <authorList>
            <person name="Goeker M."/>
        </authorList>
    </citation>
    <scope>NUCLEOTIDE SEQUENCE [LARGE SCALE GENOMIC DNA]</scope>
    <source>
        <strain evidence="2 3">DSM 45348</strain>
    </source>
</reference>